<dbReference type="EMBL" id="JBHLTC010000011">
    <property type="protein sequence ID" value="MFC0624339.1"/>
    <property type="molecule type" value="Genomic_DNA"/>
</dbReference>
<evidence type="ECO:0000256" key="6">
    <source>
        <dbReference type="SAM" id="Phobius"/>
    </source>
</evidence>
<feature type="transmembrane region" description="Helical" evidence="6">
    <location>
        <begin position="310"/>
        <end position="328"/>
    </location>
</feature>
<dbReference type="PANTHER" id="PTHR23513:SF6">
    <property type="entry name" value="MAJOR FACILITATOR SUPERFAMILY ASSOCIATED DOMAIN-CONTAINING PROTEIN"/>
    <property type="match status" value="1"/>
</dbReference>
<dbReference type="Proteomes" id="UP001589890">
    <property type="component" value="Unassembled WGS sequence"/>
</dbReference>
<feature type="transmembrane region" description="Helical" evidence="6">
    <location>
        <begin position="222"/>
        <end position="242"/>
    </location>
</feature>
<organism evidence="7 8">
    <name type="scientific">Kribbella deserti</name>
    <dbReference type="NCBI Taxonomy" id="1926257"/>
    <lineage>
        <taxon>Bacteria</taxon>
        <taxon>Bacillati</taxon>
        <taxon>Actinomycetota</taxon>
        <taxon>Actinomycetes</taxon>
        <taxon>Propionibacteriales</taxon>
        <taxon>Kribbellaceae</taxon>
        <taxon>Kribbella</taxon>
    </lineage>
</organism>
<evidence type="ECO:0000313" key="8">
    <source>
        <dbReference type="Proteomes" id="UP001589890"/>
    </source>
</evidence>
<dbReference type="Gene3D" id="1.20.1250.20">
    <property type="entry name" value="MFS general substrate transporter like domains"/>
    <property type="match status" value="1"/>
</dbReference>
<dbReference type="CDD" id="cd06173">
    <property type="entry name" value="MFS_MefA_like"/>
    <property type="match status" value="1"/>
</dbReference>
<keyword evidence="8" id="KW-1185">Reference proteome</keyword>
<evidence type="ECO:0000256" key="3">
    <source>
        <dbReference type="ARBA" id="ARBA00022692"/>
    </source>
</evidence>
<reference evidence="7 8" key="1">
    <citation type="submission" date="2024-09" db="EMBL/GenBank/DDBJ databases">
        <authorList>
            <person name="Sun Q."/>
            <person name="Mori K."/>
        </authorList>
    </citation>
    <scope>NUCLEOTIDE SEQUENCE [LARGE SCALE GENOMIC DNA]</scope>
    <source>
        <strain evidence="7 8">CGMCC 1.15906</strain>
    </source>
</reference>
<evidence type="ECO:0000256" key="1">
    <source>
        <dbReference type="ARBA" id="ARBA00004651"/>
    </source>
</evidence>
<feature type="transmembrane region" description="Helical" evidence="6">
    <location>
        <begin position="45"/>
        <end position="65"/>
    </location>
</feature>
<dbReference type="RefSeq" id="WP_380045579.1">
    <property type="nucleotide sequence ID" value="NZ_JBHLTC010000011.1"/>
</dbReference>
<dbReference type="Pfam" id="PF07690">
    <property type="entry name" value="MFS_1"/>
    <property type="match status" value="1"/>
</dbReference>
<dbReference type="InterPro" id="IPR036259">
    <property type="entry name" value="MFS_trans_sf"/>
</dbReference>
<dbReference type="InterPro" id="IPR011701">
    <property type="entry name" value="MFS"/>
</dbReference>
<feature type="transmembrane region" description="Helical" evidence="6">
    <location>
        <begin position="362"/>
        <end position="394"/>
    </location>
</feature>
<protein>
    <submittedName>
        <fullName evidence="7">MFS transporter</fullName>
    </submittedName>
</protein>
<gene>
    <name evidence="7" type="ORF">ACFFGN_09720</name>
</gene>
<keyword evidence="4 6" id="KW-1133">Transmembrane helix</keyword>
<dbReference type="SUPFAM" id="SSF103473">
    <property type="entry name" value="MFS general substrate transporter"/>
    <property type="match status" value="1"/>
</dbReference>
<keyword evidence="3 6" id="KW-0812">Transmembrane</keyword>
<dbReference type="PANTHER" id="PTHR23513">
    <property type="entry name" value="INTEGRAL MEMBRANE EFFLUX PROTEIN-RELATED"/>
    <property type="match status" value="1"/>
</dbReference>
<accession>A0ABV6QI71</accession>
<proteinExistence type="predicted"/>
<feature type="transmembrane region" description="Helical" evidence="6">
    <location>
        <begin position="286"/>
        <end position="304"/>
    </location>
</feature>
<feature type="transmembrane region" description="Helical" evidence="6">
    <location>
        <begin position="12"/>
        <end position="39"/>
    </location>
</feature>
<evidence type="ECO:0000313" key="7">
    <source>
        <dbReference type="EMBL" id="MFC0624339.1"/>
    </source>
</evidence>
<comment type="subcellular location">
    <subcellularLocation>
        <location evidence="1">Cell membrane</location>
        <topology evidence="1">Multi-pass membrane protein</topology>
    </subcellularLocation>
</comment>
<keyword evidence="2" id="KW-1003">Cell membrane</keyword>
<evidence type="ECO:0000256" key="4">
    <source>
        <dbReference type="ARBA" id="ARBA00022989"/>
    </source>
</evidence>
<sequence length="404" mass="42344">MVGRGPLGRDFELLWIAYSTSAIGTALAAGALPLIAITVLDASTLQVSLLATLSGLAAAVIALPFGGLIEHRRKRPVMIGTDLVRFAAAASIPVAALLDGLTYLQLCLVALVTTSATIAYTAASGTHLKALVPADGLTLANSRIESAFWFSNTLGTPIGGGLISLLGATITMALDAVSYLLSAFGVSRIRAPEPAPPVRTVKASKDLVTGWREIFAHRGLNALFWNSQLFGGSVMLVSPLLAVLMLRDLRFAPWQYGLVLGAPCLGGILGARCTPWLTRRYGDHRVLLASGIARAVWLLPLPFAGPGTSGMVLLIGTQFGLLLSAGVFNPSFATYRQRAVKDGYLSRVTASWSISSRTTHPLAIAVGGLLATAFSLPTAILLAALACLLSAALLPWRTVPRPEE</sequence>
<feature type="transmembrane region" description="Helical" evidence="6">
    <location>
        <begin position="103"/>
        <end position="123"/>
    </location>
</feature>
<name>A0ABV6QI71_9ACTN</name>
<evidence type="ECO:0000256" key="5">
    <source>
        <dbReference type="ARBA" id="ARBA00023136"/>
    </source>
</evidence>
<feature type="transmembrane region" description="Helical" evidence="6">
    <location>
        <begin position="254"/>
        <end position="274"/>
    </location>
</feature>
<keyword evidence="5 6" id="KW-0472">Membrane</keyword>
<comment type="caution">
    <text evidence="7">The sequence shown here is derived from an EMBL/GenBank/DDBJ whole genome shotgun (WGS) entry which is preliminary data.</text>
</comment>
<evidence type="ECO:0000256" key="2">
    <source>
        <dbReference type="ARBA" id="ARBA00022475"/>
    </source>
</evidence>